<evidence type="ECO:0000313" key="1">
    <source>
        <dbReference type="EMBL" id="KAG7406945.1"/>
    </source>
</evidence>
<name>A0A8J5NLP3_FUSOX</name>
<sequence length="433" mass="49122">MAGSTSMSTVDVNQLVSRDRSSAALVSTSRTTIDQLLLTDEPEPPFPRGSDKLCHAVEMIERYACDDSASHIPQNLRGATPNQLKTDGKLRLYAKEQGFILSINPKSTHGMVLFMKEHIQVFAIVPTTLLRQGSAFRTLADKTADNIPLLEAPAMGLQPQQANNLFDRTVRTLWNLVSRPYSIPKLQELLMPEEDIAGYFSTARDNVDSITNALLPQVRHVLQSGEFSLRDLTSLRHYSENWPRNQASCIYLRIYTKRNDRPGPYSDTSQADINRNVGMYIGQSRRIRDRMGEYRRNMVPETRDPHLRIALKSSPEDRHMIPIMIWEDGDVSSHILNMAEQTMILLLRSYQPFLFVSENDLYPVTVVNSRRAKLLASFQQKAASTTGWPRINCRGLNQESPIYGNTRSIYQFLSIPMAPGNPNARSFTSHRIR</sequence>
<accession>A0A8J5NLP3</accession>
<organism evidence="1 2">
    <name type="scientific">Fusarium oxysporum f. sp. rapae</name>
    <dbReference type="NCBI Taxonomy" id="485398"/>
    <lineage>
        <taxon>Eukaryota</taxon>
        <taxon>Fungi</taxon>
        <taxon>Dikarya</taxon>
        <taxon>Ascomycota</taxon>
        <taxon>Pezizomycotina</taxon>
        <taxon>Sordariomycetes</taxon>
        <taxon>Hypocreomycetidae</taxon>
        <taxon>Hypocreales</taxon>
        <taxon>Nectriaceae</taxon>
        <taxon>Fusarium</taxon>
        <taxon>Fusarium oxysporum species complex</taxon>
    </lineage>
</organism>
<dbReference type="EMBL" id="JAELUQ010000010">
    <property type="protein sequence ID" value="KAG7406945.1"/>
    <property type="molecule type" value="Genomic_DNA"/>
</dbReference>
<reference evidence="1" key="1">
    <citation type="submission" date="2021-04" db="EMBL/GenBank/DDBJ databases">
        <title>First draft genome resource for Brassicaceae pathogens Fusarium oxysporum f. sp. raphani and Fusarium oxysporum f. sp. rapae.</title>
        <authorList>
            <person name="Asai S."/>
        </authorList>
    </citation>
    <scope>NUCLEOTIDE SEQUENCE</scope>
    <source>
        <strain evidence="1">Tf1208</strain>
    </source>
</reference>
<comment type="caution">
    <text evidence="1">The sequence shown here is derived from an EMBL/GenBank/DDBJ whole genome shotgun (WGS) entry which is preliminary data.</text>
</comment>
<protein>
    <submittedName>
        <fullName evidence="1">Uncharacterized protein</fullName>
    </submittedName>
</protein>
<dbReference type="AlphaFoldDB" id="A0A8J5NLP3"/>
<gene>
    <name evidence="1" type="ORF">Forpe1208_v012875</name>
</gene>
<proteinExistence type="predicted"/>
<evidence type="ECO:0000313" key="2">
    <source>
        <dbReference type="Proteomes" id="UP000694050"/>
    </source>
</evidence>
<dbReference type="Proteomes" id="UP000694050">
    <property type="component" value="Unassembled WGS sequence"/>
</dbReference>